<feature type="transmembrane region" description="Helical" evidence="10">
    <location>
        <begin position="327"/>
        <end position="349"/>
    </location>
</feature>
<feature type="transmembrane region" description="Helical" evidence="10">
    <location>
        <begin position="407"/>
        <end position="425"/>
    </location>
</feature>
<dbReference type="PIRSF" id="PIRSF006603">
    <property type="entry name" value="DinF"/>
    <property type="match status" value="1"/>
</dbReference>
<keyword evidence="7" id="KW-0406">Ion transport</keyword>
<sequence length="464" mass="49264">MAQAFVSDPGISPPGRQGWPEHMRATIRLGLPLIGTQLAQQGLTITDTIMLGWLGAEPLAAGVLATTLFFIGFILCTGFAHAVMPLAANAEGDNDTRGVRRSVRMGLWVVMLVVTLTMPVLWHTEALLLALGQEPALAALAQDYMRIGQWALYPSLGVMVLRSYLSALERTGIVLWATLGGVVLNAVLNWTLIFGNLGAPALGIRGAAIATLGTYCLILAIMLVYCTRVRALRKYELFVRFFRPDWAAFREVMRLGAPISASLIAEVGLFGASSIMMGWIGTVPLAAHGIAIQVISALFMVPLGLMMAGTVRVGRAHGARDAVALDLAAKAVLLLAVGFAILSALVLWLLPETLIGLFIDRENPAAAEILQVGVVLLAVAAVFQIVDTLQVVSAGLLRGLKDTRRPMVIAVFSYWGVGLPVAYVLGFPLGLGGVGIWAGLAAGLACAAVLLTRRFMRRNALGLV</sequence>
<keyword evidence="12" id="KW-1185">Reference proteome</keyword>
<evidence type="ECO:0000256" key="2">
    <source>
        <dbReference type="ARBA" id="ARBA00022448"/>
    </source>
</evidence>
<keyword evidence="5 10" id="KW-0812">Transmembrane</keyword>
<feature type="transmembrane region" description="Helical" evidence="10">
    <location>
        <begin position="105"/>
        <end position="124"/>
    </location>
</feature>
<evidence type="ECO:0000256" key="7">
    <source>
        <dbReference type="ARBA" id="ARBA00023065"/>
    </source>
</evidence>
<dbReference type="GO" id="GO:0006811">
    <property type="term" value="P:monoatomic ion transport"/>
    <property type="evidence" value="ECO:0007669"/>
    <property type="project" value="UniProtKB-KW"/>
</dbReference>
<keyword evidence="8 10" id="KW-0472">Membrane</keyword>
<keyword evidence="6 10" id="KW-1133">Transmembrane helix</keyword>
<evidence type="ECO:0000313" key="12">
    <source>
        <dbReference type="Proteomes" id="UP000572377"/>
    </source>
</evidence>
<dbReference type="InterPro" id="IPR002528">
    <property type="entry name" value="MATE_fam"/>
</dbReference>
<feature type="transmembrane region" description="Helical" evidence="10">
    <location>
        <begin position="259"/>
        <end position="280"/>
    </location>
</feature>
<keyword evidence="2" id="KW-0813">Transport</keyword>
<keyword evidence="3" id="KW-0050">Antiport</keyword>
<evidence type="ECO:0000256" key="10">
    <source>
        <dbReference type="SAM" id="Phobius"/>
    </source>
</evidence>
<feature type="transmembrane region" description="Helical" evidence="10">
    <location>
        <begin position="431"/>
        <end position="451"/>
    </location>
</feature>
<evidence type="ECO:0000256" key="5">
    <source>
        <dbReference type="ARBA" id="ARBA00022692"/>
    </source>
</evidence>
<dbReference type="EMBL" id="JABFBC010000001">
    <property type="protein sequence ID" value="NNU79379.1"/>
    <property type="molecule type" value="Genomic_DNA"/>
</dbReference>
<dbReference type="RefSeq" id="WP_171322294.1">
    <property type="nucleotide sequence ID" value="NZ_JABFBC010000001.1"/>
</dbReference>
<dbReference type="InterPro" id="IPR050222">
    <property type="entry name" value="MATE_MdtK"/>
</dbReference>
<dbReference type="CDD" id="cd13131">
    <property type="entry name" value="MATE_NorM_like"/>
    <property type="match status" value="1"/>
</dbReference>
<dbReference type="GO" id="GO:0015297">
    <property type="term" value="F:antiporter activity"/>
    <property type="evidence" value="ECO:0007669"/>
    <property type="project" value="UniProtKB-KW"/>
</dbReference>
<evidence type="ECO:0000256" key="9">
    <source>
        <dbReference type="ARBA" id="ARBA00031636"/>
    </source>
</evidence>
<dbReference type="AlphaFoldDB" id="A0A849KR87"/>
<feature type="transmembrane region" description="Helical" evidence="10">
    <location>
        <begin position="369"/>
        <end position="386"/>
    </location>
</feature>
<feature type="transmembrane region" description="Helical" evidence="10">
    <location>
        <begin position="286"/>
        <end position="306"/>
    </location>
</feature>
<organism evidence="11 12">
    <name type="scientific">Halovulum dunhuangense</name>
    <dbReference type="NCBI Taxonomy" id="1505036"/>
    <lineage>
        <taxon>Bacteria</taxon>
        <taxon>Pseudomonadati</taxon>
        <taxon>Pseudomonadota</taxon>
        <taxon>Alphaproteobacteria</taxon>
        <taxon>Rhodobacterales</taxon>
        <taxon>Paracoccaceae</taxon>
        <taxon>Halovulum</taxon>
    </lineage>
</organism>
<keyword evidence="4" id="KW-1003">Cell membrane</keyword>
<dbReference type="InterPro" id="IPR048279">
    <property type="entry name" value="MdtK-like"/>
</dbReference>
<evidence type="ECO:0000256" key="6">
    <source>
        <dbReference type="ARBA" id="ARBA00022989"/>
    </source>
</evidence>
<comment type="subcellular location">
    <subcellularLocation>
        <location evidence="1">Cell inner membrane</location>
        <topology evidence="1">Multi-pass membrane protein</topology>
    </subcellularLocation>
</comment>
<evidence type="ECO:0000256" key="1">
    <source>
        <dbReference type="ARBA" id="ARBA00004429"/>
    </source>
</evidence>
<gene>
    <name evidence="11" type="ORF">HMH01_02905</name>
</gene>
<dbReference type="Proteomes" id="UP000572377">
    <property type="component" value="Unassembled WGS sequence"/>
</dbReference>
<dbReference type="Pfam" id="PF01554">
    <property type="entry name" value="MatE"/>
    <property type="match status" value="2"/>
</dbReference>
<evidence type="ECO:0000256" key="3">
    <source>
        <dbReference type="ARBA" id="ARBA00022449"/>
    </source>
</evidence>
<dbReference type="NCBIfam" id="TIGR00797">
    <property type="entry name" value="matE"/>
    <property type="match status" value="1"/>
</dbReference>
<dbReference type="PANTHER" id="PTHR43298">
    <property type="entry name" value="MULTIDRUG RESISTANCE PROTEIN NORM-RELATED"/>
    <property type="match status" value="1"/>
</dbReference>
<reference evidence="11 12" key="1">
    <citation type="submission" date="2020-05" db="EMBL/GenBank/DDBJ databases">
        <title>Gimesia benthica sp. nov., a novel planctomycete isolated from a deep-sea water sample of the Northwest Indian Ocean.</title>
        <authorList>
            <person name="Wang J."/>
            <person name="Ruan C."/>
            <person name="Song L."/>
            <person name="Zhu Y."/>
            <person name="Li A."/>
            <person name="Zheng X."/>
            <person name="Wang L."/>
            <person name="Lu Z."/>
            <person name="Huang Y."/>
            <person name="Du W."/>
            <person name="Zhou Y."/>
            <person name="Huang L."/>
            <person name="Dai X."/>
        </authorList>
    </citation>
    <scope>NUCLEOTIDE SEQUENCE [LARGE SCALE GENOMIC DNA]</scope>
    <source>
        <strain evidence="11 12">YYQ-30</strain>
    </source>
</reference>
<name>A0A849KR87_9RHOB</name>
<protein>
    <recommendedName>
        <fullName evidence="9">Multidrug-efflux transporter</fullName>
    </recommendedName>
</protein>
<evidence type="ECO:0000256" key="4">
    <source>
        <dbReference type="ARBA" id="ARBA00022475"/>
    </source>
</evidence>
<dbReference type="PANTHER" id="PTHR43298:SF2">
    <property type="entry name" value="FMN_FAD EXPORTER YEEO-RELATED"/>
    <property type="match status" value="1"/>
</dbReference>
<accession>A0A849KR87</accession>
<feature type="transmembrane region" description="Helical" evidence="10">
    <location>
        <begin position="206"/>
        <end position="226"/>
    </location>
</feature>
<proteinExistence type="predicted"/>
<feature type="transmembrane region" description="Helical" evidence="10">
    <location>
        <begin position="59"/>
        <end position="84"/>
    </location>
</feature>
<evidence type="ECO:0000313" key="11">
    <source>
        <dbReference type="EMBL" id="NNU79379.1"/>
    </source>
</evidence>
<dbReference type="GO" id="GO:0005886">
    <property type="term" value="C:plasma membrane"/>
    <property type="evidence" value="ECO:0007669"/>
    <property type="project" value="UniProtKB-SubCell"/>
</dbReference>
<feature type="transmembrane region" description="Helical" evidence="10">
    <location>
        <begin position="144"/>
        <end position="161"/>
    </location>
</feature>
<comment type="caution">
    <text evidence="11">The sequence shown here is derived from an EMBL/GenBank/DDBJ whole genome shotgun (WGS) entry which is preliminary data.</text>
</comment>
<dbReference type="GO" id="GO:0042910">
    <property type="term" value="F:xenobiotic transmembrane transporter activity"/>
    <property type="evidence" value="ECO:0007669"/>
    <property type="project" value="InterPro"/>
</dbReference>
<feature type="transmembrane region" description="Helical" evidence="10">
    <location>
        <begin position="173"/>
        <end position="194"/>
    </location>
</feature>
<evidence type="ECO:0000256" key="8">
    <source>
        <dbReference type="ARBA" id="ARBA00023136"/>
    </source>
</evidence>